<proteinExistence type="inferred from homology"/>
<dbReference type="Pfam" id="PF22936">
    <property type="entry name" value="Pol_BBD"/>
    <property type="match status" value="1"/>
</dbReference>
<dbReference type="SUPFAM" id="SSF82153">
    <property type="entry name" value="FAS1 domain"/>
    <property type="match status" value="1"/>
</dbReference>
<sequence length="543" mass="61266">MTEANGDGGEGLYVRGRSRKRDMGYNHKKSQGFFRNEYQVFNYRADGYGNADVMMAMKYDGGNILLGDGMECRVPGTRKVQVQMRDGSSFVLDNVTYVSELRRNLISLRFYHEDAVKQDQGYKGKQLGEYQTGWKIKTGNVLDFCNQRSTQQCTKSKVTKHLGVAVIQQQNTLIKEMNVTLLAKERCFLIQSGLSKEDHTFEVEPYGNVDKVQTQGLIYYHTTRDREQHSTWELFIYREDNNETGFAVAEVDKIYSHESLTFNNTVTCDIWVSKGLLVKAKKNILGLEIIRDQSGNTLRVSQSRFYNRKLVETLLEGHSKLSLEGSLSRDCDVKKNAWYMTLTEAAKEAIGLKGLAIESGFELKIAAGISTGSLSKAILGPRLPDVSSSYSSEKISKILEDGESIGKFGEMMIEMLPQDLSFTVFVPSEKAFERDLGLRVNDSLVGEKANDTYAILTRVLSFTVVPWKILSQSVPYGEEMTCDSLSGFKLYVSKDVDEMLVVNRVRSKLVDLKKGEIIVHVMDGVIMEAEFEQSVRPDNDEDD</sequence>
<comment type="similarity">
    <text evidence="1">Belongs to the fasciclin-like AGP family.</text>
</comment>
<comment type="caution">
    <text evidence="3">The sequence shown here is derived from an EMBL/GenBank/DDBJ whole genome shotgun (WGS) entry which is preliminary data.</text>
</comment>
<organism evidence="3">
    <name type="scientific">Tanacetum cinerariifolium</name>
    <name type="common">Dalmatian daisy</name>
    <name type="synonym">Chrysanthemum cinerariifolium</name>
    <dbReference type="NCBI Taxonomy" id="118510"/>
    <lineage>
        <taxon>Eukaryota</taxon>
        <taxon>Viridiplantae</taxon>
        <taxon>Streptophyta</taxon>
        <taxon>Embryophyta</taxon>
        <taxon>Tracheophyta</taxon>
        <taxon>Spermatophyta</taxon>
        <taxon>Magnoliopsida</taxon>
        <taxon>eudicotyledons</taxon>
        <taxon>Gunneridae</taxon>
        <taxon>Pentapetalae</taxon>
        <taxon>asterids</taxon>
        <taxon>campanulids</taxon>
        <taxon>Asterales</taxon>
        <taxon>Asteraceae</taxon>
        <taxon>Asteroideae</taxon>
        <taxon>Anthemideae</taxon>
        <taxon>Anthemidinae</taxon>
        <taxon>Tanacetum</taxon>
    </lineage>
</organism>
<dbReference type="InterPro" id="IPR036378">
    <property type="entry name" value="FAS1_dom_sf"/>
</dbReference>
<gene>
    <name evidence="3" type="ORF">Tci_013214</name>
</gene>
<feature type="domain" description="FAS1" evidence="2">
    <location>
        <begin position="392"/>
        <end position="526"/>
    </location>
</feature>
<dbReference type="Gene3D" id="2.30.180.10">
    <property type="entry name" value="FAS1 domain"/>
    <property type="match status" value="1"/>
</dbReference>
<protein>
    <submittedName>
        <fullName evidence="3">FAS1 domain-containing protein</fullName>
    </submittedName>
</protein>
<dbReference type="PANTHER" id="PTHR37232:SF2">
    <property type="entry name" value="FAS1 DOMAIN-CONTAINING PROTEIN"/>
    <property type="match status" value="1"/>
</dbReference>
<dbReference type="PANTHER" id="PTHR37232">
    <property type="entry name" value="FASCICLIN DOMAIN PROTEIN"/>
    <property type="match status" value="1"/>
</dbReference>
<accession>A0A6L2JW85</accession>
<evidence type="ECO:0000256" key="1">
    <source>
        <dbReference type="ARBA" id="ARBA00007843"/>
    </source>
</evidence>
<evidence type="ECO:0000259" key="2">
    <source>
        <dbReference type="PROSITE" id="PS50213"/>
    </source>
</evidence>
<dbReference type="Pfam" id="PF02469">
    <property type="entry name" value="Fasciclin"/>
    <property type="match status" value="1"/>
</dbReference>
<dbReference type="EMBL" id="BKCJ010001410">
    <property type="protein sequence ID" value="GEU41236.1"/>
    <property type="molecule type" value="Genomic_DNA"/>
</dbReference>
<reference evidence="3" key="1">
    <citation type="journal article" date="2019" name="Sci. Rep.">
        <title>Draft genome of Tanacetum cinerariifolium, the natural source of mosquito coil.</title>
        <authorList>
            <person name="Yamashiro T."/>
            <person name="Shiraishi A."/>
            <person name="Satake H."/>
            <person name="Nakayama K."/>
        </authorList>
    </citation>
    <scope>NUCLEOTIDE SEQUENCE</scope>
</reference>
<dbReference type="InterPro" id="IPR054722">
    <property type="entry name" value="PolX-like_BBD"/>
</dbReference>
<dbReference type="AlphaFoldDB" id="A0A6L2JW85"/>
<evidence type="ECO:0000313" key="3">
    <source>
        <dbReference type="EMBL" id="GEU41236.1"/>
    </source>
</evidence>
<dbReference type="PROSITE" id="PS50213">
    <property type="entry name" value="FAS1"/>
    <property type="match status" value="1"/>
</dbReference>
<name>A0A6L2JW85_TANCI</name>
<dbReference type="InterPro" id="IPR000782">
    <property type="entry name" value="FAS1_domain"/>
</dbReference>